<proteinExistence type="predicted"/>
<organism evidence="1 2">
    <name type="scientific">Streptomyces chisholmiae</name>
    <dbReference type="NCBI Taxonomy" id="3075540"/>
    <lineage>
        <taxon>Bacteria</taxon>
        <taxon>Bacillati</taxon>
        <taxon>Actinomycetota</taxon>
        <taxon>Actinomycetes</taxon>
        <taxon>Kitasatosporales</taxon>
        <taxon>Streptomycetaceae</taxon>
        <taxon>Streptomyces</taxon>
    </lineage>
</organism>
<evidence type="ECO:0000313" key="2">
    <source>
        <dbReference type="Proteomes" id="UP001183410"/>
    </source>
</evidence>
<dbReference type="InterPro" id="IPR050484">
    <property type="entry name" value="Transf_Hexapept/Carb_Anhydrase"/>
</dbReference>
<sequence length="181" mass="18289">MTGDRTPGHPFDGHTPRVAETAWLAPGVTLVGRVTVGAQASVWFGAVVRADTETIEIGAGSNVQDGCVLHADPGFPTRLGAGVSVGHRAVVHGSEVADDVLVGMGAVLLNGSRVGAGALVAAGAVLLEGTEVPPGTLVAGVPGRVRRELTEEETAGLRANAERYRQLAARYAASGLRGGPA</sequence>
<reference evidence="2" key="1">
    <citation type="submission" date="2023-07" db="EMBL/GenBank/DDBJ databases">
        <title>30 novel species of actinomycetes from the DSMZ collection.</title>
        <authorList>
            <person name="Nouioui I."/>
        </authorList>
    </citation>
    <scope>NUCLEOTIDE SEQUENCE [LARGE SCALE GENOMIC DNA]</scope>
    <source>
        <strain evidence="2">DSM 44915</strain>
    </source>
</reference>
<dbReference type="PANTHER" id="PTHR13061">
    <property type="entry name" value="DYNACTIN SUBUNIT P25"/>
    <property type="match status" value="1"/>
</dbReference>
<comment type="caution">
    <text evidence="1">The sequence shown here is derived from an EMBL/GenBank/DDBJ whole genome shotgun (WGS) entry which is preliminary data.</text>
</comment>
<dbReference type="PANTHER" id="PTHR13061:SF29">
    <property type="entry name" value="GAMMA CARBONIC ANHYDRASE-LIKE 1, MITOCHONDRIAL-RELATED"/>
    <property type="match status" value="1"/>
</dbReference>
<dbReference type="EMBL" id="JAVREO010000002">
    <property type="protein sequence ID" value="MDT0265342.1"/>
    <property type="molecule type" value="Genomic_DNA"/>
</dbReference>
<dbReference type="InterPro" id="IPR011004">
    <property type="entry name" value="Trimer_LpxA-like_sf"/>
</dbReference>
<dbReference type="RefSeq" id="WP_311664580.1">
    <property type="nucleotide sequence ID" value="NZ_JAVREO010000002.1"/>
</dbReference>
<dbReference type="InterPro" id="IPR047324">
    <property type="entry name" value="LbH_gamma_CA-like"/>
</dbReference>
<accession>A0ABU2JK99</accession>
<name>A0ABU2JK99_9ACTN</name>
<gene>
    <name evidence="1" type="ORF">RM844_03445</name>
</gene>
<evidence type="ECO:0000313" key="1">
    <source>
        <dbReference type="EMBL" id="MDT0265342.1"/>
    </source>
</evidence>
<dbReference type="Proteomes" id="UP001183410">
    <property type="component" value="Unassembled WGS sequence"/>
</dbReference>
<keyword evidence="2" id="KW-1185">Reference proteome</keyword>
<dbReference type="Gene3D" id="2.160.10.10">
    <property type="entry name" value="Hexapeptide repeat proteins"/>
    <property type="match status" value="1"/>
</dbReference>
<dbReference type="SUPFAM" id="SSF51161">
    <property type="entry name" value="Trimeric LpxA-like enzymes"/>
    <property type="match status" value="1"/>
</dbReference>
<dbReference type="CDD" id="cd04645">
    <property type="entry name" value="LbH_gamma_CA_like"/>
    <property type="match status" value="1"/>
</dbReference>
<protein>
    <submittedName>
        <fullName evidence="1">Gamma carbonic anhydrase family protein</fullName>
    </submittedName>
</protein>